<evidence type="ECO:0000256" key="1">
    <source>
        <dbReference type="ARBA" id="ARBA00022737"/>
    </source>
</evidence>
<dbReference type="SUPFAM" id="SSF50985">
    <property type="entry name" value="RCC1/BLIP-II"/>
    <property type="match status" value="2"/>
</dbReference>
<protein>
    <submittedName>
        <fullName evidence="4">BNR repeat domain protein</fullName>
    </submittedName>
</protein>
<evidence type="ECO:0000259" key="3">
    <source>
        <dbReference type="Pfam" id="PF25390"/>
    </source>
</evidence>
<dbReference type="EMBL" id="FN649760">
    <property type="protein sequence ID" value="CBJ33958.1"/>
    <property type="molecule type" value="Genomic_DNA"/>
</dbReference>
<dbReference type="PRINTS" id="PR00633">
    <property type="entry name" value="RCCNDNSATION"/>
</dbReference>
<dbReference type="InterPro" id="IPR051210">
    <property type="entry name" value="Ub_ligase/GEF_domain"/>
</dbReference>
<keyword evidence="5" id="KW-1185">Reference proteome</keyword>
<dbReference type="InterPro" id="IPR058923">
    <property type="entry name" value="RCC1-like_dom"/>
</dbReference>
<dbReference type="eggNOG" id="KOG1426">
    <property type="taxonomic scope" value="Eukaryota"/>
</dbReference>
<dbReference type="PROSITE" id="PS50012">
    <property type="entry name" value="RCC1_3"/>
    <property type="match status" value="6"/>
</dbReference>
<feature type="repeat" description="RCC1" evidence="2">
    <location>
        <begin position="149"/>
        <end position="203"/>
    </location>
</feature>
<feature type="domain" description="RCC1-like" evidence="3">
    <location>
        <begin position="20"/>
        <end position="424"/>
    </location>
</feature>
<feature type="repeat" description="RCC1" evidence="2">
    <location>
        <begin position="18"/>
        <end position="74"/>
    </location>
</feature>
<dbReference type="OrthoDB" id="8068875at2759"/>
<keyword evidence="1" id="KW-0677">Repeat</keyword>
<dbReference type="PANTHER" id="PTHR22870">
    <property type="entry name" value="REGULATOR OF CHROMOSOME CONDENSATION"/>
    <property type="match status" value="1"/>
</dbReference>
<dbReference type="AlphaFoldDB" id="D7G6L9"/>
<evidence type="ECO:0000313" key="5">
    <source>
        <dbReference type="Proteomes" id="UP000002630"/>
    </source>
</evidence>
<feature type="repeat" description="RCC1" evidence="2">
    <location>
        <begin position="377"/>
        <end position="428"/>
    </location>
</feature>
<feature type="repeat" description="RCC1" evidence="2">
    <location>
        <begin position="266"/>
        <end position="323"/>
    </location>
</feature>
<organism evidence="4 5">
    <name type="scientific">Ectocarpus siliculosus</name>
    <name type="common">Brown alga</name>
    <name type="synonym">Conferva siliculosa</name>
    <dbReference type="NCBI Taxonomy" id="2880"/>
    <lineage>
        <taxon>Eukaryota</taxon>
        <taxon>Sar</taxon>
        <taxon>Stramenopiles</taxon>
        <taxon>Ochrophyta</taxon>
        <taxon>PX clade</taxon>
        <taxon>Phaeophyceae</taxon>
        <taxon>Ectocarpales</taxon>
        <taxon>Ectocarpaceae</taxon>
        <taxon>Ectocarpus</taxon>
    </lineage>
</organism>
<dbReference type="PROSITE" id="PS00626">
    <property type="entry name" value="RCC1_2"/>
    <property type="match status" value="1"/>
</dbReference>
<evidence type="ECO:0000313" key="4">
    <source>
        <dbReference type="EMBL" id="CBJ33958.1"/>
    </source>
</evidence>
<feature type="repeat" description="RCC1" evidence="2">
    <location>
        <begin position="205"/>
        <end position="257"/>
    </location>
</feature>
<dbReference type="InParanoid" id="D7G6L9"/>
<dbReference type="Gene3D" id="2.130.10.30">
    <property type="entry name" value="Regulator of chromosome condensation 1/beta-lactamase-inhibitor protein II"/>
    <property type="match status" value="3"/>
</dbReference>
<evidence type="ECO:0000256" key="2">
    <source>
        <dbReference type="PROSITE-ProRule" id="PRU00235"/>
    </source>
</evidence>
<reference evidence="4 5" key="1">
    <citation type="journal article" date="2010" name="Nature">
        <title>The Ectocarpus genome and the independent evolution of multicellularity in brown algae.</title>
        <authorList>
            <person name="Cock J.M."/>
            <person name="Sterck L."/>
            <person name="Rouze P."/>
            <person name="Scornet D."/>
            <person name="Allen A.E."/>
            <person name="Amoutzias G."/>
            <person name="Anthouard V."/>
            <person name="Artiguenave F."/>
            <person name="Aury J.M."/>
            <person name="Badger J.H."/>
            <person name="Beszteri B."/>
            <person name="Billiau K."/>
            <person name="Bonnet E."/>
            <person name="Bothwell J.H."/>
            <person name="Bowler C."/>
            <person name="Boyen C."/>
            <person name="Brownlee C."/>
            <person name="Carrano C.J."/>
            <person name="Charrier B."/>
            <person name="Cho G.Y."/>
            <person name="Coelho S.M."/>
            <person name="Collen J."/>
            <person name="Corre E."/>
            <person name="Da Silva C."/>
            <person name="Delage L."/>
            <person name="Delaroque N."/>
            <person name="Dittami S.M."/>
            <person name="Doulbeau S."/>
            <person name="Elias M."/>
            <person name="Farnham G."/>
            <person name="Gachon C.M."/>
            <person name="Gschloessl B."/>
            <person name="Heesch S."/>
            <person name="Jabbari K."/>
            <person name="Jubin C."/>
            <person name="Kawai H."/>
            <person name="Kimura K."/>
            <person name="Kloareg B."/>
            <person name="Kupper F.C."/>
            <person name="Lang D."/>
            <person name="Le Bail A."/>
            <person name="Leblanc C."/>
            <person name="Lerouge P."/>
            <person name="Lohr M."/>
            <person name="Lopez P.J."/>
            <person name="Martens C."/>
            <person name="Maumus F."/>
            <person name="Michel G."/>
            <person name="Miranda-Saavedra D."/>
            <person name="Morales J."/>
            <person name="Moreau H."/>
            <person name="Motomura T."/>
            <person name="Nagasato C."/>
            <person name="Napoli C.A."/>
            <person name="Nelson D.R."/>
            <person name="Nyvall-Collen P."/>
            <person name="Peters A.F."/>
            <person name="Pommier C."/>
            <person name="Potin P."/>
            <person name="Poulain J."/>
            <person name="Quesneville H."/>
            <person name="Read B."/>
            <person name="Rensing S.A."/>
            <person name="Ritter A."/>
            <person name="Rousvoal S."/>
            <person name="Samanta M."/>
            <person name="Samson G."/>
            <person name="Schroeder D.C."/>
            <person name="Segurens B."/>
            <person name="Strittmatter M."/>
            <person name="Tonon T."/>
            <person name="Tregear J.W."/>
            <person name="Valentin K."/>
            <person name="von Dassow P."/>
            <person name="Yamagishi T."/>
            <person name="Van de Peer Y."/>
            <person name="Wincker P."/>
        </authorList>
    </citation>
    <scope>NUCLEOTIDE SEQUENCE [LARGE SCALE GENOMIC DNA]</scope>
    <source>
        <strain evidence="5">Ec32 / CCAP1310/4</strain>
    </source>
</reference>
<gene>
    <name evidence="4" type="ORF">Esi_0761_0005</name>
</gene>
<proteinExistence type="predicted"/>
<dbReference type="PANTHER" id="PTHR22870:SF408">
    <property type="entry name" value="OS09G0560450 PROTEIN"/>
    <property type="match status" value="1"/>
</dbReference>
<dbReference type="Pfam" id="PF25390">
    <property type="entry name" value="WD40_RLD"/>
    <property type="match status" value="1"/>
</dbReference>
<dbReference type="Proteomes" id="UP000002630">
    <property type="component" value="Unassembled WGS sequence"/>
</dbReference>
<dbReference type="InterPro" id="IPR009091">
    <property type="entry name" value="RCC1/BLIP-II"/>
</dbReference>
<sequence>MQRRKKKAKEPKDDGRVVNAFTWGTGDGGQLGYGLDIPIAQNVPRPAFPIGALAGRHVVRAAAGGRHSLFLLECGEVLACGVWDDGQLGCMDRPVVLVPGSTEEMVSVPKSLVPRGSETFPVPVQVPPKLIVKELAAGFASSFLVTDFGEVWSWGSGKFGCLGLGDDESRWFPSRIPLFAENQPATAETVSAGKWHVLCLTQKTHEVYAWGRNNWGQLGTGEAGECERSPVAIRWTKRETPLKISAGADHSVAMVDLLRPNQRRDIVAYAWGNPDHGRLGSERQQTHASPMEVEDLTHALRKLKRTIAGVSAGGTHTLAVLGSGEVAAWGGGMYGQLGDGHMWDRPESVMATGLQGVRSVSAGARHSTALAVDMAGTQVWGWGFNRWGELGGGDESVRLQPYRVGGLDGCTVQHVVAGERHTIALTNGKALRVKDLGDYRGFINAYKKGGLMVYDALKKTMEKQKLNPDWLDTPLEFFPGQPGMTSAECRLGTAEPHMDWCMDTAPPGKDVFDSLRGGHEIVYVCRPCKRDRVCLACARKCHSKHCIEPAFRLRDGSKPCDCSTTPGMCACKWSPMREHFRAMTASGVTPGNPALGDDGLLHPSELRELLQIVRGGAAFVTSDDVDEGLALLTQGGEKERIGYLPFERWYEEHFSKIDAELDEGGGT</sequence>
<dbReference type="STRING" id="2880.D7G6L9"/>
<accession>D7G6L9</accession>
<feature type="repeat" description="RCC1" evidence="2">
    <location>
        <begin position="324"/>
        <end position="373"/>
    </location>
</feature>
<dbReference type="InterPro" id="IPR000408">
    <property type="entry name" value="Reg_chr_condens"/>
</dbReference>
<name>D7G6L9_ECTSI</name>